<feature type="transmembrane region" description="Helical" evidence="1">
    <location>
        <begin position="21"/>
        <end position="39"/>
    </location>
</feature>
<evidence type="ECO:0000313" key="2">
    <source>
        <dbReference type="EMBL" id="KAF2240986.1"/>
    </source>
</evidence>
<proteinExistence type="predicted"/>
<feature type="transmembrane region" description="Helical" evidence="1">
    <location>
        <begin position="51"/>
        <end position="72"/>
    </location>
</feature>
<keyword evidence="1" id="KW-0472">Membrane</keyword>
<keyword evidence="1" id="KW-0812">Transmembrane</keyword>
<keyword evidence="1" id="KW-1133">Transmembrane helix</keyword>
<dbReference type="EMBL" id="ML987214">
    <property type="protein sequence ID" value="KAF2240986.1"/>
    <property type="molecule type" value="Genomic_DNA"/>
</dbReference>
<name>A0A6A6HS95_9PLEO</name>
<dbReference type="RefSeq" id="XP_033675990.1">
    <property type="nucleotide sequence ID" value="XM_033820450.1"/>
</dbReference>
<accession>A0A6A6HS95</accession>
<evidence type="ECO:0000256" key="1">
    <source>
        <dbReference type="SAM" id="Phobius"/>
    </source>
</evidence>
<evidence type="ECO:0000313" key="3">
    <source>
        <dbReference type="Proteomes" id="UP000800094"/>
    </source>
</evidence>
<keyword evidence="3" id="KW-1185">Reference proteome</keyword>
<organism evidence="2 3">
    <name type="scientific">Trematosphaeria pertusa</name>
    <dbReference type="NCBI Taxonomy" id="390896"/>
    <lineage>
        <taxon>Eukaryota</taxon>
        <taxon>Fungi</taxon>
        <taxon>Dikarya</taxon>
        <taxon>Ascomycota</taxon>
        <taxon>Pezizomycotina</taxon>
        <taxon>Dothideomycetes</taxon>
        <taxon>Pleosporomycetidae</taxon>
        <taxon>Pleosporales</taxon>
        <taxon>Massarineae</taxon>
        <taxon>Trematosphaeriaceae</taxon>
        <taxon>Trematosphaeria</taxon>
    </lineage>
</organism>
<dbReference type="GeneID" id="54573780"/>
<sequence length="127" mass="14432">MHLYDLRPGQRRPGSGRTFSFFLACKHSHLLLLFGAIVLNKNIHRVGVVGLAHAEIALLLWCFGTYCMYMAGRQRSLLCLATAQHSIVQDVRMMPWTCFTVVVLSSLYSSISLSQVESSMDRYRYSK</sequence>
<dbReference type="AlphaFoldDB" id="A0A6A6HS95"/>
<reference evidence="2" key="1">
    <citation type="journal article" date="2020" name="Stud. Mycol.">
        <title>101 Dothideomycetes genomes: a test case for predicting lifestyles and emergence of pathogens.</title>
        <authorList>
            <person name="Haridas S."/>
            <person name="Albert R."/>
            <person name="Binder M."/>
            <person name="Bloem J."/>
            <person name="Labutti K."/>
            <person name="Salamov A."/>
            <person name="Andreopoulos B."/>
            <person name="Baker S."/>
            <person name="Barry K."/>
            <person name="Bills G."/>
            <person name="Bluhm B."/>
            <person name="Cannon C."/>
            <person name="Castanera R."/>
            <person name="Culley D."/>
            <person name="Daum C."/>
            <person name="Ezra D."/>
            <person name="Gonzalez J."/>
            <person name="Henrissat B."/>
            <person name="Kuo A."/>
            <person name="Liang C."/>
            <person name="Lipzen A."/>
            <person name="Lutzoni F."/>
            <person name="Magnuson J."/>
            <person name="Mondo S."/>
            <person name="Nolan M."/>
            <person name="Ohm R."/>
            <person name="Pangilinan J."/>
            <person name="Park H.-J."/>
            <person name="Ramirez L."/>
            <person name="Alfaro M."/>
            <person name="Sun H."/>
            <person name="Tritt A."/>
            <person name="Yoshinaga Y."/>
            <person name="Zwiers L.-H."/>
            <person name="Turgeon B."/>
            <person name="Goodwin S."/>
            <person name="Spatafora J."/>
            <person name="Crous P."/>
            <person name="Grigoriev I."/>
        </authorList>
    </citation>
    <scope>NUCLEOTIDE SEQUENCE</scope>
    <source>
        <strain evidence="2">CBS 122368</strain>
    </source>
</reference>
<gene>
    <name evidence="2" type="ORF">BU26DRAFT_185583</name>
</gene>
<dbReference type="Proteomes" id="UP000800094">
    <property type="component" value="Unassembled WGS sequence"/>
</dbReference>
<protein>
    <submittedName>
        <fullName evidence="2">Uncharacterized protein</fullName>
    </submittedName>
</protein>
<feature type="transmembrane region" description="Helical" evidence="1">
    <location>
        <begin position="93"/>
        <end position="111"/>
    </location>
</feature>